<sequence>MFAIIDNLLPGGAAGASSGGGGGGSIMIVCVAIVGQQNNPLYLQSFTGADEALKFHYIVHCSLDVFDEKVSNPKKAGANLNDTFLGLLYPTEDYKVFGYLTNTKIKFILVTSDQDLREIDLRNFFSQFHGAYVDAASNPFHVPGKRIISPAFADRVSTIVKSFGSTPQP</sequence>
<keyword evidence="2" id="KW-1185">Reference proteome</keyword>
<gene>
    <name evidence="1" type="ORF">O6H91_03G120700</name>
</gene>
<dbReference type="EMBL" id="CM055094">
    <property type="protein sequence ID" value="KAJ7563682.1"/>
    <property type="molecule type" value="Genomic_DNA"/>
</dbReference>
<proteinExistence type="predicted"/>
<reference evidence="2" key="1">
    <citation type="journal article" date="2024" name="Proc. Natl. Acad. Sci. U.S.A.">
        <title>Extraordinary preservation of gene collinearity over three hundred million years revealed in homosporous lycophytes.</title>
        <authorList>
            <person name="Li C."/>
            <person name="Wickell D."/>
            <person name="Kuo L.Y."/>
            <person name="Chen X."/>
            <person name="Nie B."/>
            <person name="Liao X."/>
            <person name="Peng D."/>
            <person name="Ji J."/>
            <person name="Jenkins J."/>
            <person name="Williams M."/>
            <person name="Shu S."/>
            <person name="Plott C."/>
            <person name="Barry K."/>
            <person name="Rajasekar S."/>
            <person name="Grimwood J."/>
            <person name="Han X."/>
            <person name="Sun S."/>
            <person name="Hou Z."/>
            <person name="He W."/>
            <person name="Dai G."/>
            <person name="Sun C."/>
            <person name="Schmutz J."/>
            <person name="Leebens-Mack J.H."/>
            <person name="Li F.W."/>
            <person name="Wang L."/>
        </authorList>
    </citation>
    <scope>NUCLEOTIDE SEQUENCE [LARGE SCALE GENOMIC DNA]</scope>
    <source>
        <strain evidence="2">cv. PW_Plant_1</strain>
    </source>
</reference>
<comment type="caution">
    <text evidence="1">The sequence shown here is derived from an EMBL/GenBank/DDBJ whole genome shotgun (WGS) entry which is preliminary data.</text>
</comment>
<organism evidence="1 2">
    <name type="scientific">Diphasiastrum complanatum</name>
    <name type="common">Issler's clubmoss</name>
    <name type="synonym">Lycopodium complanatum</name>
    <dbReference type="NCBI Taxonomy" id="34168"/>
    <lineage>
        <taxon>Eukaryota</taxon>
        <taxon>Viridiplantae</taxon>
        <taxon>Streptophyta</taxon>
        <taxon>Embryophyta</taxon>
        <taxon>Tracheophyta</taxon>
        <taxon>Lycopodiopsida</taxon>
        <taxon>Lycopodiales</taxon>
        <taxon>Lycopodiaceae</taxon>
        <taxon>Lycopodioideae</taxon>
        <taxon>Diphasiastrum</taxon>
    </lineage>
</organism>
<dbReference type="Proteomes" id="UP001162992">
    <property type="component" value="Chromosome 3"/>
</dbReference>
<name>A0ACC2EB41_DIPCM</name>
<evidence type="ECO:0000313" key="1">
    <source>
        <dbReference type="EMBL" id="KAJ7563682.1"/>
    </source>
</evidence>
<protein>
    <submittedName>
        <fullName evidence="1">Uncharacterized protein</fullName>
    </submittedName>
</protein>
<accession>A0ACC2EB41</accession>
<evidence type="ECO:0000313" key="2">
    <source>
        <dbReference type="Proteomes" id="UP001162992"/>
    </source>
</evidence>